<dbReference type="Proteomes" id="UP000279275">
    <property type="component" value="Unassembled WGS sequence"/>
</dbReference>
<gene>
    <name evidence="2" type="ORF">EBN03_17960</name>
</gene>
<evidence type="ECO:0000256" key="1">
    <source>
        <dbReference type="SAM" id="MobiDB-lite"/>
    </source>
</evidence>
<keyword evidence="3" id="KW-1185">Reference proteome</keyword>
<dbReference type="EMBL" id="RFFH01000007">
    <property type="protein sequence ID" value="RMI31258.1"/>
    <property type="molecule type" value="Genomic_DNA"/>
</dbReference>
<comment type="caution">
    <text evidence="2">The sequence shown here is derived from an EMBL/GenBank/DDBJ whole genome shotgun (WGS) entry which is preliminary data.</text>
</comment>
<evidence type="ECO:0000313" key="2">
    <source>
        <dbReference type="EMBL" id="RMI31258.1"/>
    </source>
</evidence>
<protein>
    <submittedName>
        <fullName evidence="2">Uncharacterized protein</fullName>
    </submittedName>
</protein>
<dbReference type="AlphaFoldDB" id="A0A3M2L9L0"/>
<proteinExistence type="predicted"/>
<sequence length="86" mass="9218">MDIYDDPTPDPEHAPISEPAAEPGTQPTRAPRSAHRADSQCPSGPAEPPVRTDPELSPPRAVPAVGGRAWAVHGGRARRHRPSWFA</sequence>
<name>A0A3M2L9L0_9NOCA</name>
<evidence type="ECO:0000313" key="3">
    <source>
        <dbReference type="Proteomes" id="UP000279275"/>
    </source>
</evidence>
<feature type="region of interest" description="Disordered" evidence="1">
    <location>
        <begin position="1"/>
        <end position="86"/>
    </location>
</feature>
<reference evidence="2 3" key="1">
    <citation type="submission" date="2018-10" db="EMBL/GenBank/DDBJ databases">
        <title>Isolation from cow dung.</title>
        <authorList>
            <person name="Ling L."/>
        </authorList>
    </citation>
    <scope>NUCLEOTIDE SEQUENCE [LARGE SCALE GENOMIC DNA]</scope>
    <source>
        <strain evidence="2 3">NEAU-LL90</strain>
    </source>
</reference>
<accession>A0A3M2L9L0</accession>
<organism evidence="2 3">
    <name type="scientific">Nocardia stercoris</name>
    <dbReference type="NCBI Taxonomy" id="2483361"/>
    <lineage>
        <taxon>Bacteria</taxon>
        <taxon>Bacillati</taxon>
        <taxon>Actinomycetota</taxon>
        <taxon>Actinomycetes</taxon>
        <taxon>Mycobacteriales</taxon>
        <taxon>Nocardiaceae</taxon>
        <taxon>Nocardia</taxon>
    </lineage>
</organism>
<feature type="compositionally biased region" description="Basic residues" evidence="1">
    <location>
        <begin position="75"/>
        <end position="86"/>
    </location>
</feature>